<evidence type="ECO:0000313" key="3">
    <source>
        <dbReference type="EMBL" id="KAJ4400741.1"/>
    </source>
</evidence>
<dbReference type="GO" id="GO:0016491">
    <property type="term" value="F:oxidoreductase activity"/>
    <property type="evidence" value="ECO:0007669"/>
    <property type="project" value="UniProtKB-KW"/>
</dbReference>
<keyword evidence="4" id="KW-1185">Reference proteome</keyword>
<name>A0A9W9D5E5_9PLEO</name>
<dbReference type="PRINTS" id="PR00081">
    <property type="entry name" value="GDHRDH"/>
</dbReference>
<evidence type="ECO:0000313" key="4">
    <source>
        <dbReference type="Proteomes" id="UP001140510"/>
    </source>
</evidence>
<dbReference type="OrthoDB" id="542013at2759"/>
<evidence type="ECO:0008006" key="5">
    <source>
        <dbReference type="Google" id="ProtNLM"/>
    </source>
</evidence>
<evidence type="ECO:0000256" key="2">
    <source>
        <dbReference type="ARBA" id="ARBA00023002"/>
    </source>
</evidence>
<sequence length="367" mass="39784">MPTLGEMFAFYKSLAKSLCSLAFARLYKPQRIPTRDLTGQTAIVTGANSGIGLSIAVALARQGAAVYLACRNADRGAAAIDHVVAQCNGKSKARVSCRILDVGDLSSVRTFCQKWKQEGTQIDMLVHNAGIAAPPTGSSTKTNEGLEIMYTTNFLGGYLMTHLLESSLSQTARVVLTSSTGSYSAAAHFLHQEASGNSKTSTEPGIVAQIFAKAKAILGIEAQSSAPAYGLSKAQQVLFASLLQRRFEAHASPANGGTCRTAHAFTPGFTSTPIFGKFDVTWQTWLTNPLFAVLKTTEKWIAVDTDEGARTGVWLATWGDEIGARKDGGAFWERKQKRTSLVDLMIDKRKMDEWTTWERDAEIMWSI</sequence>
<comment type="caution">
    <text evidence="3">The sequence shown here is derived from an EMBL/GenBank/DDBJ whole genome shotgun (WGS) entry which is preliminary data.</text>
</comment>
<comment type="similarity">
    <text evidence="1">Belongs to the short-chain dehydrogenases/reductases (SDR) family.</text>
</comment>
<dbReference type="Proteomes" id="UP001140510">
    <property type="component" value="Unassembled WGS sequence"/>
</dbReference>
<organism evidence="3 4">
    <name type="scientific">Didymella pomorum</name>
    <dbReference type="NCBI Taxonomy" id="749634"/>
    <lineage>
        <taxon>Eukaryota</taxon>
        <taxon>Fungi</taxon>
        <taxon>Dikarya</taxon>
        <taxon>Ascomycota</taxon>
        <taxon>Pezizomycotina</taxon>
        <taxon>Dothideomycetes</taxon>
        <taxon>Pleosporomycetidae</taxon>
        <taxon>Pleosporales</taxon>
        <taxon>Pleosporineae</taxon>
        <taxon>Didymellaceae</taxon>
        <taxon>Didymella</taxon>
    </lineage>
</organism>
<keyword evidence="2" id="KW-0560">Oxidoreductase</keyword>
<dbReference type="PANTHER" id="PTHR24320:SF152">
    <property type="entry name" value="SHORT-CHAIN DEHYDROGENASE_REDUCTASE FAMILY PROTEIN"/>
    <property type="match status" value="1"/>
</dbReference>
<proteinExistence type="inferred from homology"/>
<gene>
    <name evidence="3" type="ORF">N0V91_008482</name>
</gene>
<dbReference type="InterPro" id="IPR002347">
    <property type="entry name" value="SDR_fam"/>
</dbReference>
<dbReference type="InterPro" id="IPR036291">
    <property type="entry name" value="NAD(P)-bd_dom_sf"/>
</dbReference>
<dbReference type="Pfam" id="PF00106">
    <property type="entry name" value="adh_short"/>
    <property type="match status" value="1"/>
</dbReference>
<dbReference type="SUPFAM" id="SSF51735">
    <property type="entry name" value="NAD(P)-binding Rossmann-fold domains"/>
    <property type="match status" value="1"/>
</dbReference>
<accession>A0A9W9D5E5</accession>
<protein>
    <recommendedName>
        <fullName evidence="5">NAD(P)-binding protein</fullName>
    </recommendedName>
</protein>
<dbReference type="AlphaFoldDB" id="A0A9W9D5E5"/>
<evidence type="ECO:0000256" key="1">
    <source>
        <dbReference type="ARBA" id="ARBA00006484"/>
    </source>
</evidence>
<reference evidence="3" key="1">
    <citation type="submission" date="2022-10" db="EMBL/GenBank/DDBJ databases">
        <title>Tapping the CABI collections for fungal endophytes: first genome assemblies for Collariella, Neodidymelliopsis, Ascochyta clinopodiicola, Didymella pomorum, Didymosphaeria variabile, Neocosmospora piperis and Neocucurbitaria cava.</title>
        <authorList>
            <person name="Hill R."/>
        </authorList>
    </citation>
    <scope>NUCLEOTIDE SEQUENCE</scope>
    <source>
        <strain evidence="3">IMI 355091</strain>
    </source>
</reference>
<dbReference type="Gene3D" id="3.40.50.720">
    <property type="entry name" value="NAD(P)-binding Rossmann-like Domain"/>
    <property type="match status" value="1"/>
</dbReference>
<dbReference type="PANTHER" id="PTHR24320">
    <property type="entry name" value="RETINOL DEHYDROGENASE"/>
    <property type="match status" value="1"/>
</dbReference>
<dbReference type="EMBL" id="JAPEVA010000084">
    <property type="protein sequence ID" value="KAJ4400741.1"/>
    <property type="molecule type" value="Genomic_DNA"/>
</dbReference>